<dbReference type="GO" id="GO:0005737">
    <property type="term" value="C:cytoplasm"/>
    <property type="evidence" value="ECO:0007669"/>
    <property type="project" value="UniProtKB-SubCell"/>
</dbReference>
<feature type="binding site" evidence="7">
    <location>
        <position position="76"/>
    </location>
    <ligand>
        <name>S-adenosyl-L-methionine</name>
        <dbReference type="ChEBI" id="CHEBI:59789"/>
    </ligand>
</feature>
<feature type="binding site" evidence="7">
    <location>
        <begin position="127"/>
        <end position="132"/>
    </location>
    <ligand>
        <name>S-adenosyl-L-methionine</name>
        <dbReference type="ChEBI" id="CHEBI:59789"/>
    </ligand>
</feature>
<keyword evidence="5 7" id="KW-0949">S-adenosyl-L-methionine</keyword>
<organism evidence="8 9">
    <name type="scientific">Anaerotalea alkaliphila</name>
    <dbReference type="NCBI Taxonomy" id="2662126"/>
    <lineage>
        <taxon>Bacteria</taxon>
        <taxon>Bacillati</taxon>
        <taxon>Bacillota</taxon>
        <taxon>Clostridia</taxon>
        <taxon>Eubacteriales</taxon>
        <taxon>Anaerotalea</taxon>
    </lineage>
</organism>
<keyword evidence="9" id="KW-1185">Reference proteome</keyword>
<dbReference type="InterPro" id="IPR003742">
    <property type="entry name" value="RlmH-like"/>
</dbReference>
<evidence type="ECO:0000256" key="2">
    <source>
        <dbReference type="ARBA" id="ARBA00022552"/>
    </source>
</evidence>
<evidence type="ECO:0000256" key="1">
    <source>
        <dbReference type="ARBA" id="ARBA00022490"/>
    </source>
</evidence>
<dbReference type="Proteomes" id="UP000461585">
    <property type="component" value="Unassembled WGS sequence"/>
</dbReference>
<comment type="caution">
    <text evidence="8">The sequence shown here is derived from an EMBL/GenBank/DDBJ whole genome shotgun (WGS) entry which is preliminary data.</text>
</comment>
<evidence type="ECO:0000256" key="5">
    <source>
        <dbReference type="ARBA" id="ARBA00022691"/>
    </source>
</evidence>
<dbReference type="RefSeq" id="WP_162369282.1">
    <property type="nucleotide sequence ID" value="NZ_JAAEEH010000003.1"/>
</dbReference>
<dbReference type="SUPFAM" id="SSF75217">
    <property type="entry name" value="alpha/beta knot"/>
    <property type="match status" value="1"/>
</dbReference>
<keyword evidence="2 7" id="KW-0698">rRNA processing</keyword>
<comment type="subunit">
    <text evidence="7">Homodimer.</text>
</comment>
<sequence length="157" mass="17739">MKVTVISVGKVKESHYANLLESYGRILERRIPFQAIEVADEKAPENLSEAQKGQVKEREGERILQQVRKEMTLVVLAIEGREWDTPKLERQMRTWADQGKPHVAFVIGGSLGVSEKVLARGDLLLSFSKMTFPHQLMKVLLMEQLARVSPTCGRHGC</sequence>
<dbReference type="CDD" id="cd18081">
    <property type="entry name" value="RlmH-like"/>
    <property type="match status" value="1"/>
</dbReference>
<dbReference type="Gene3D" id="3.40.1280.10">
    <property type="match status" value="1"/>
</dbReference>
<dbReference type="EC" id="2.1.1.177" evidence="7"/>
<dbReference type="GO" id="GO:0070038">
    <property type="term" value="F:rRNA (pseudouridine-N3-)-methyltransferase activity"/>
    <property type="evidence" value="ECO:0007669"/>
    <property type="project" value="UniProtKB-UniRule"/>
</dbReference>
<comment type="subcellular location">
    <subcellularLocation>
        <location evidence="7">Cytoplasm</location>
    </subcellularLocation>
</comment>
<gene>
    <name evidence="7" type="primary">rlmH</name>
    <name evidence="8" type="ORF">GXN74_02165</name>
</gene>
<keyword evidence="4 7" id="KW-0808">Transferase</keyword>
<feature type="binding site" evidence="7">
    <location>
        <position position="108"/>
    </location>
    <ligand>
        <name>S-adenosyl-L-methionine</name>
        <dbReference type="ChEBI" id="CHEBI:59789"/>
    </ligand>
</feature>
<dbReference type="HAMAP" id="MF_00658">
    <property type="entry name" value="23SrRNA_methyltr_H"/>
    <property type="match status" value="1"/>
</dbReference>
<evidence type="ECO:0000256" key="7">
    <source>
        <dbReference type="HAMAP-Rule" id="MF_00658"/>
    </source>
</evidence>
<reference evidence="8 9" key="1">
    <citation type="submission" date="2020-01" db="EMBL/GenBank/DDBJ databases">
        <title>Anaeroalcalibacter tamaniensis gen. nov., sp. nov., moderately halophilic strictly anaerobic fermenter bacterium from mud volcano of Taman peninsula.</title>
        <authorList>
            <person name="Frolova A."/>
            <person name="Merkel A.Y."/>
            <person name="Slobodkin A.I."/>
        </authorList>
    </citation>
    <scope>NUCLEOTIDE SEQUENCE [LARGE SCALE GENOMIC DNA]</scope>
    <source>
        <strain evidence="8 9">F-3ap</strain>
    </source>
</reference>
<evidence type="ECO:0000256" key="4">
    <source>
        <dbReference type="ARBA" id="ARBA00022679"/>
    </source>
</evidence>
<evidence type="ECO:0000313" key="8">
    <source>
        <dbReference type="EMBL" id="NDL66554.1"/>
    </source>
</evidence>
<proteinExistence type="inferred from homology"/>
<comment type="catalytic activity">
    <reaction evidence="7">
        <text>pseudouridine(1915) in 23S rRNA + S-adenosyl-L-methionine = N(3)-methylpseudouridine(1915) in 23S rRNA + S-adenosyl-L-homocysteine + H(+)</text>
        <dbReference type="Rhea" id="RHEA:42752"/>
        <dbReference type="Rhea" id="RHEA-COMP:10221"/>
        <dbReference type="Rhea" id="RHEA-COMP:10222"/>
        <dbReference type="ChEBI" id="CHEBI:15378"/>
        <dbReference type="ChEBI" id="CHEBI:57856"/>
        <dbReference type="ChEBI" id="CHEBI:59789"/>
        <dbReference type="ChEBI" id="CHEBI:65314"/>
        <dbReference type="ChEBI" id="CHEBI:74486"/>
        <dbReference type="EC" id="2.1.1.177"/>
    </reaction>
</comment>
<dbReference type="PANTHER" id="PTHR33603">
    <property type="entry name" value="METHYLTRANSFERASE"/>
    <property type="match status" value="1"/>
</dbReference>
<accession>A0A7X5KM38</accession>
<protein>
    <recommendedName>
        <fullName evidence="7">Ribosomal RNA large subunit methyltransferase H</fullName>
        <ecNumber evidence="7">2.1.1.177</ecNumber>
    </recommendedName>
    <alternativeName>
        <fullName evidence="7">23S rRNA (pseudouridine1915-N3)-methyltransferase</fullName>
    </alternativeName>
    <alternativeName>
        <fullName evidence="7">23S rRNA m3Psi1915 methyltransferase</fullName>
    </alternativeName>
    <alternativeName>
        <fullName evidence="7">rRNA (pseudouridine-N3-)-methyltransferase RlmH</fullName>
    </alternativeName>
</protein>
<evidence type="ECO:0000256" key="3">
    <source>
        <dbReference type="ARBA" id="ARBA00022603"/>
    </source>
</evidence>
<name>A0A7X5KM38_9FIRM</name>
<dbReference type="InterPro" id="IPR029028">
    <property type="entry name" value="Alpha/beta_knot_MTases"/>
</dbReference>
<dbReference type="PANTHER" id="PTHR33603:SF1">
    <property type="entry name" value="RIBOSOMAL RNA LARGE SUBUNIT METHYLTRANSFERASE H"/>
    <property type="match status" value="1"/>
</dbReference>
<dbReference type="EMBL" id="JAAEEH010000003">
    <property type="protein sequence ID" value="NDL66554.1"/>
    <property type="molecule type" value="Genomic_DNA"/>
</dbReference>
<evidence type="ECO:0000256" key="6">
    <source>
        <dbReference type="ARBA" id="ARBA00038303"/>
    </source>
</evidence>
<dbReference type="PIRSF" id="PIRSF004505">
    <property type="entry name" value="MT_bac"/>
    <property type="match status" value="1"/>
</dbReference>
<dbReference type="AlphaFoldDB" id="A0A7X5KM38"/>
<evidence type="ECO:0000313" key="9">
    <source>
        <dbReference type="Proteomes" id="UP000461585"/>
    </source>
</evidence>
<keyword evidence="1 7" id="KW-0963">Cytoplasm</keyword>
<keyword evidence="3 7" id="KW-0489">Methyltransferase</keyword>
<dbReference type="Pfam" id="PF02590">
    <property type="entry name" value="SPOUT_MTase"/>
    <property type="match status" value="1"/>
</dbReference>
<comment type="similarity">
    <text evidence="6 7">Belongs to the RNA methyltransferase RlmH family.</text>
</comment>
<dbReference type="InterPro" id="IPR029026">
    <property type="entry name" value="tRNA_m1G_MTases_N"/>
</dbReference>
<comment type="function">
    <text evidence="7">Specifically methylates the pseudouridine at position 1915 (m3Psi1915) in 23S rRNA.</text>
</comment>